<gene>
    <name evidence="10" type="ordered locus">Metho_1007</name>
</gene>
<dbReference type="OrthoDB" id="342253at2157"/>
<dbReference type="InterPro" id="IPR003661">
    <property type="entry name" value="HisK_dim/P_dom"/>
</dbReference>
<dbReference type="Proteomes" id="UP000010866">
    <property type="component" value="Chromosome"/>
</dbReference>
<dbReference type="Pfam" id="PF02518">
    <property type="entry name" value="HATPase_c"/>
    <property type="match status" value="1"/>
</dbReference>
<dbReference type="CDD" id="cd00082">
    <property type="entry name" value="HisKA"/>
    <property type="match status" value="1"/>
</dbReference>
<feature type="coiled-coil region" evidence="6">
    <location>
        <begin position="375"/>
        <end position="402"/>
    </location>
</feature>
<dbReference type="FunFam" id="3.30.565.10:FF:000006">
    <property type="entry name" value="Sensor histidine kinase WalK"/>
    <property type="match status" value="1"/>
</dbReference>
<dbReference type="RefSeq" id="WP_015324413.1">
    <property type="nucleotide sequence ID" value="NC_019977.1"/>
</dbReference>
<comment type="catalytic activity">
    <reaction evidence="1">
        <text>ATP + protein L-histidine = ADP + protein N-phospho-L-histidine.</text>
        <dbReference type="EC" id="2.7.13.3"/>
    </reaction>
</comment>
<evidence type="ECO:0000259" key="7">
    <source>
        <dbReference type="PROSITE" id="PS50109"/>
    </source>
</evidence>
<dbReference type="Gene3D" id="3.30.450.20">
    <property type="entry name" value="PAS domain"/>
    <property type="match status" value="2"/>
</dbReference>
<keyword evidence="5" id="KW-0418">Kinase</keyword>
<evidence type="ECO:0000256" key="1">
    <source>
        <dbReference type="ARBA" id="ARBA00000085"/>
    </source>
</evidence>
<dbReference type="InterPro" id="IPR036890">
    <property type="entry name" value="HATPase_C_sf"/>
</dbReference>
<dbReference type="HOGENOM" id="CLU_000445_114_71_2"/>
<name>L0KVT3_METHD</name>
<evidence type="ECO:0000313" key="11">
    <source>
        <dbReference type="Proteomes" id="UP000010866"/>
    </source>
</evidence>
<reference evidence="11" key="1">
    <citation type="submission" date="2012-02" db="EMBL/GenBank/DDBJ databases">
        <title>Complete sequence of chromosome of Methanomethylovorans hollandica DSM 15978.</title>
        <authorList>
            <person name="Lucas S."/>
            <person name="Copeland A."/>
            <person name="Lapidus A."/>
            <person name="Glavina del Rio T."/>
            <person name="Dalin E."/>
            <person name="Tice H."/>
            <person name="Bruce D."/>
            <person name="Goodwin L."/>
            <person name="Pitluck S."/>
            <person name="Peters L."/>
            <person name="Mikhailova N."/>
            <person name="Held B."/>
            <person name="Kyrpides N."/>
            <person name="Mavromatis K."/>
            <person name="Ivanova N."/>
            <person name="Brettin T."/>
            <person name="Detter J.C."/>
            <person name="Han C."/>
            <person name="Larimer F."/>
            <person name="Land M."/>
            <person name="Hauser L."/>
            <person name="Markowitz V."/>
            <person name="Cheng J.-F."/>
            <person name="Hugenholtz P."/>
            <person name="Woyke T."/>
            <person name="Wu D."/>
            <person name="Spring S."/>
            <person name="Schroeder M."/>
            <person name="Brambilla E."/>
            <person name="Klenk H.-P."/>
            <person name="Eisen J.A."/>
        </authorList>
    </citation>
    <scope>NUCLEOTIDE SEQUENCE [LARGE SCALE GENOMIC DNA]</scope>
    <source>
        <strain evidence="11">DSM 15978 / NBRC 107637 / DMS1</strain>
    </source>
</reference>
<feature type="domain" description="PAC" evidence="9">
    <location>
        <begin position="333"/>
        <end position="384"/>
    </location>
</feature>
<evidence type="ECO:0000256" key="2">
    <source>
        <dbReference type="ARBA" id="ARBA00012438"/>
    </source>
</evidence>
<dbReference type="PANTHER" id="PTHR43047:SF72">
    <property type="entry name" value="OSMOSENSING HISTIDINE PROTEIN KINASE SLN1"/>
    <property type="match status" value="1"/>
</dbReference>
<evidence type="ECO:0000256" key="4">
    <source>
        <dbReference type="ARBA" id="ARBA00022679"/>
    </source>
</evidence>
<protein>
    <recommendedName>
        <fullName evidence="2">histidine kinase</fullName>
        <ecNumber evidence="2">2.7.13.3</ecNumber>
    </recommendedName>
</protein>
<evidence type="ECO:0000259" key="9">
    <source>
        <dbReference type="PROSITE" id="PS50113"/>
    </source>
</evidence>
<dbReference type="InterPro" id="IPR004358">
    <property type="entry name" value="Sig_transdc_His_kin-like_C"/>
</dbReference>
<dbReference type="PANTHER" id="PTHR43047">
    <property type="entry name" value="TWO-COMPONENT HISTIDINE PROTEIN KINASE"/>
    <property type="match status" value="1"/>
</dbReference>
<dbReference type="InterPro" id="IPR000700">
    <property type="entry name" value="PAS-assoc_C"/>
</dbReference>
<dbReference type="Gene3D" id="3.30.565.10">
    <property type="entry name" value="Histidine kinase-like ATPase, C-terminal domain"/>
    <property type="match status" value="1"/>
</dbReference>
<dbReference type="SUPFAM" id="SSF55785">
    <property type="entry name" value="PYP-like sensor domain (PAS domain)"/>
    <property type="match status" value="2"/>
</dbReference>
<dbReference type="CDD" id="cd00130">
    <property type="entry name" value="PAS"/>
    <property type="match status" value="1"/>
</dbReference>
<organism evidence="10 11">
    <name type="scientific">Methanomethylovorans hollandica (strain DSM 15978 / NBRC 107637 / DMS1)</name>
    <dbReference type="NCBI Taxonomy" id="867904"/>
    <lineage>
        <taxon>Archaea</taxon>
        <taxon>Methanobacteriati</taxon>
        <taxon>Methanobacteriota</taxon>
        <taxon>Stenosarchaea group</taxon>
        <taxon>Methanomicrobia</taxon>
        <taxon>Methanosarcinales</taxon>
        <taxon>Methanosarcinaceae</taxon>
        <taxon>Methanomethylovorans</taxon>
    </lineage>
</organism>
<sequence length="627" mass="70496">MSLIHDTCVLGECTSNTPEIATCTSFALLKIIDLLNSSLPVHSLISMLVRSLPEAMLPLQVYGVIAKIDEKIYGYPENGQYPAISVDVVVHGKIRGYISALYSKENQNSEQWTQAHTILHILCGCLNNLMEKKELEAIHMEDVRRYSSFFHNCPVGLFTDKQGNIVHCNHKLTEILGVSEDRIVGLHVTDLIDNETMWKTFSSHKLLSGPIAAEYEIKLRNETVKLRSLYLPELTTEGELKSGLGIIEDITKIEEAAQVQQQQKKLLINTFNAINDLILVLDRDLRIVTSNWKGLEHISKEERQKHPLRNDVLIHDADTCESYHVLEAFVTGIAKEALWTDPADGSIREMKAYPIFDEDGEAIMVVEHLRDITEIKRSEENLMKANQDLAHAYENLKSLEKLKNEFLSNIQHEINTPLTSIKGFSELVHDEDLGPLNAEQKKAMTRVVEKTRQLQTVLDSLLFVSSATHGVIKYNFERLSITKMLHVALNMVSEKLKHKGLALEENIAPKLPEIIGDIDYLPRVFVHILDNAIKFTNNGGKVTVSVTEDAGLLHLIINDTGIGIAEENLEKVFQMFFQLDGSSTRNYGGNGLGLFMCKIIIEEHKGKIWIDSKEGQGTAIHILLPCA</sequence>
<dbReference type="EC" id="2.7.13.3" evidence="2"/>
<dbReference type="SUPFAM" id="SSF55874">
    <property type="entry name" value="ATPase domain of HSP90 chaperone/DNA topoisomerase II/histidine kinase"/>
    <property type="match status" value="1"/>
</dbReference>
<dbReference type="PROSITE" id="PS50112">
    <property type="entry name" value="PAS"/>
    <property type="match status" value="1"/>
</dbReference>
<evidence type="ECO:0000259" key="8">
    <source>
        <dbReference type="PROSITE" id="PS50112"/>
    </source>
</evidence>
<dbReference type="GeneID" id="14406816"/>
<accession>L0KVT3</accession>
<dbReference type="SMART" id="SM00387">
    <property type="entry name" value="HATPase_c"/>
    <property type="match status" value="1"/>
</dbReference>
<evidence type="ECO:0000313" key="10">
    <source>
        <dbReference type="EMBL" id="AGB49246.1"/>
    </source>
</evidence>
<feature type="domain" description="PAS" evidence="8">
    <location>
        <begin position="157"/>
        <end position="195"/>
    </location>
</feature>
<dbReference type="SUPFAM" id="SSF47384">
    <property type="entry name" value="Homodimeric domain of signal transducing histidine kinase"/>
    <property type="match status" value="1"/>
</dbReference>
<dbReference type="EMBL" id="CP003362">
    <property type="protein sequence ID" value="AGB49246.1"/>
    <property type="molecule type" value="Genomic_DNA"/>
</dbReference>
<dbReference type="Pfam" id="PF00512">
    <property type="entry name" value="HisKA"/>
    <property type="match status" value="1"/>
</dbReference>
<dbReference type="Gene3D" id="1.10.287.130">
    <property type="match status" value="1"/>
</dbReference>
<keyword evidence="11" id="KW-1185">Reference proteome</keyword>
<dbReference type="AlphaFoldDB" id="L0KVT3"/>
<dbReference type="GO" id="GO:0000155">
    <property type="term" value="F:phosphorelay sensor kinase activity"/>
    <property type="evidence" value="ECO:0007669"/>
    <property type="project" value="InterPro"/>
</dbReference>
<dbReference type="GO" id="GO:0005886">
    <property type="term" value="C:plasma membrane"/>
    <property type="evidence" value="ECO:0007669"/>
    <property type="project" value="TreeGrafter"/>
</dbReference>
<dbReference type="InterPro" id="IPR036097">
    <property type="entry name" value="HisK_dim/P_sf"/>
</dbReference>
<feature type="domain" description="Histidine kinase" evidence="7">
    <location>
        <begin position="409"/>
        <end position="627"/>
    </location>
</feature>
<dbReference type="Pfam" id="PF13426">
    <property type="entry name" value="PAS_9"/>
    <property type="match status" value="1"/>
</dbReference>
<dbReference type="PRINTS" id="PR00344">
    <property type="entry name" value="BCTRLSENSOR"/>
</dbReference>
<evidence type="ECO:0000256" key="5">
    <source>
        <dbReference type="ARBA" id="ARBA00022777"/>
    </source>
</evidence>
<dbReference type="InterPro" id="IPR005467">
    <property type="entry name" value="His_kinase_dom"/>
</dbReference>
<dbReference type="InterPro" id="IPR000014">
    <property type="entry name" value="PAS"/>
</dbReference>
<evidence type="ECO:0000256" key="3">
    <source>
        <dbReference type="ARBA" id="ARBA00022553"/>
    </source>
</evidence>
<dbReference type="InterPro" id="IPR013656">
    <property type="entry name" value="PAS_4"/>
</dbReference>
<dbReference type="InterPro" id="IPR003594">
    <property type="entry name" value="HATPase_dom"/>
</dbReference>
<dbReference type="NCBIfam" id="TIGR00229">
    <property type="entry name" value="sensory_box"/>
    <property type="match status" value="1"/>
</dbReference>
<dbReference type="PROSITE" id="PS50113">
    <property type="entry name" value="PAC"/>
    <property type="match status" value="1"/>
</dbReference>
<keyword evidence="6" id="KW-0175">Coiled coil</keyword>
<dbReference type="InterPro" id="IPR035965">
    <property type="entry name" value="PAS-like_dom_sf"/>
</dbReference>
<evidence type="ECO:0000256" key="6">
    <source>
        <dbReference type="SAM" id="Coils"/>
    </source>
</evidence>
<dbReference type="SMART" id="SM00091">
    <property type="entry name" value="PAS"/>
    <property type="match status" value="2"/>
</dbReference>
<dbReference type="STRING" id="867904.Metho_1007"/>
<dbReference type="Pfam" id="PF08448">
    <property type="entry name" value="PAS_4"/>
    <property type="match status" value="1"/>
</dbReference>
<dbReference type="SMART" id="SM00388">
    <property type="entry name" value="HisKA"/>
    <property type="match status" value="1"/>
</dbReference>
<dbReference type="PROSITE" id="PS50109">
    <property type="entry name" value="HIS_KIN"/>
    <property type="match status" value="1"/>
</dbReference>
<dbReference type="KEGG" id="mhz:Metho_1007"/>
<dbReference type="GO" id="GO:0009927">
    <property type="term" value="F:histidine phosphotransfer kinase activity"/>
    <property type="evidence" value="ECO:0007669"/>
    <property type="project" value="TreeGrafter"/>
</dbReference>
<keyword evidence="4" id="KW-0808">Transferase</keyword>
<keyword evidence="3" id="KW-0597">Phosphoprotein</keyword>
<proteinExistence type="predicted"/>